<protein>
    <recommendedName>
        <fullName evidence="1">DUF22 domain-containing protein</fullName>
    </recommendedName>
</protein>
<dbReference type="KEGG" id="afg:AFULGI_00007440"/>
<dbReference type="Pfam" id="PF01629">
    <property type="entry name" value="DUF22"/>
    <property type="match status" value="3"/>
</dbReference>
<proteinExistence type="predicted"/>
<dbReference type="EMBL" id="CP006577">
    <property type="protein sequence ID" value="AIG97542.1"/>
    <property type="molecule type" value="Genomic_DNA"/>
</dbReference>
<accession>A0A075WD61</accession>
<evidence type="ECO:0000259" key="1">
    <source>
        <dbReference type="Pfam" id="PF01629"/>
    </source>
</evidence>
<name>A0A075WD61_ARCFL</name>
<organism evidence="2 3">
    <name type="scientific">Archaeoglobus fulgidus DSM 8774</name>
    <dbReference type="NCBI Taxonomy" id="1344584"/>
    <lineage>
        <taxon>Archaea</taxon>
        <taxon>Methanobacteriati</taxon>
        <taxon>Methanobacteriota</taxon>
        <taxon>Archaeoglobi</taxon>
        <taxon>Archaeoglobales</taxon>
        <taxon>Archaeoglobaceae</taxon>
        <taxon>Archaeoglobus</taxon>
    </lineage>
</organism>
<sequence>MLRAKLLSWQEGVGSKTFEFDVDVEPRSYVISKVSQLSPIIASEDLTVCEGEVAVVGTRVIEIPENTVVRPVAAISHANGFVADVIECGAPGMVEDEKCINHAVFIPTRSGDVKEGDLLGMLRINFVRTGLLSRVIPSKPRVEERTVKASLTWVEGGVFYRENVTGTFSGYFESERCSLLPIVADERVRIEKGGVSAVEIERVDVKGGSIITPYGLAANAFAQLLDLVGGRTRKFEEDRVFDEAVLVGFSDGVVEKGEVLGLVCVMGESSGGGNSRQLQFSRKAGKGVVKTIHEYRSKPLRVGRKGEWRPAISDENRKLIRGVAEIIKIRPINVPDYAVVNPLGIMRQAYGTMVGGIANEPWSLESRKTIEEVVFLPIMDGEVRKGQLIGVFNVTRVAEGKL</sequence>
<dbReference type="Proteomes" id="UP000028501">
    <property type="component" value="Chromosome"/>
</dbReference>
<evidence type="ECO:0000313" key="3">
    <source>
        <dbReference type="Proteomes" id="UP000028501"/>
    </source>
</evidence>
<reference evidence="2 3" key="1">
    <citation type="submission" date="2013-07" db="EMBL/GenBank/DDBJ databases">
        <title>Genome of Archaeoglobus fulgidus.</title>
        <authorList>
            <person name="Fiebig A."/>
            <person name="Birkeland N.-K."/>
        </authorList>
    </citation>
    <scope>NUCLEOTIDE SEQUENCE [LARGE SCALE GENOMIC DNA]</scope>
    <source>
        <strain evidence="2 3">DSM 8774</strain>
    </source>
</reference>
<feature type="domain" description="DUF22" evidence="1">
    <location>
        <begin position="149"/>
        <end position="252"/>
    </location>
</feature>
<dbReference type="HOGENOM" id="CLU_057265_0_0_2"/>
<feature type="domain" description="DUF22" evidence="1">
    <location>
        <begin position="4"/>
        <end position="111"/>
    </location>
</feature>
<dbReference type="AlphaFoldDB" id="A0A075WD61"/>
<gene>
    <name evidence="2" type="ORF">AFULGI_00007440</name>
</gene>
<dbReference type="InterPro" id="IPR002572">
    <property type="entry name" value="DUF22"/>
</dbReference>
<feature type="domain" description="DUF22" evidence="1">
    <location>
        <begin position="288"/>
        <end position="381"/>
    </location>
</feature>
<evidence type="ECO:0000313" key="2">
    <source>
        <dbReference type="EMBL" id="AIG97542.1"/>
    </source>
</evidence>